<dbReference type="AlphaFoldDB" id="D5WVZ8"/>
<dbReference type="OrthoDB" id="2857559at2"/>
<dbReference type="KEGG" id="bts:Btus_0886"/>
<evidence type="ECO:0000313" key="3">
    <source>
        <dbReference type="Proteomes" id="UP000002368"/>
    </source>
</evidence>
<gene>
    <name evidence="2" type="ordered locus">Btus_0886</name>
</gene>
<dbReference type="HOGENOM" id="CLU_1967672_0_0_9"/>
<evidence type="ECO:0000259" key="1">
    <source>
        <dbReference type="Pfam" id="PF20020"/>
    </source>
</evidence>
<dbReference type="EMBL" id="CP002017">
    <property type="protein sequence ID" value="ADG05630.1"/>
    <property type="molecule type" value="Genomic_DNA"/>
</dbReference>
<sequence>MIGSRRRGCVRSSGEKIQLIIRRLRCGRCRRIHHELPDILVPYKRHEALSIEAAVSEPPAERVGVEESTLRRWRHRFAIWAPYAVGCLNALAQSVHDALPNPASWFNLKSLFPSVSLCSGHMLTDIE</sequence>
<dbReference type="InterPro" id="IPR045536">
    <property type="entry name" value="DUF6431"/>
</dbReference>
<organism evidence="2 3">
    <name type="scientific">Kyrpidia tusciae (strain DSM 2912 / NBRC 15312 / T2)</name>
    <name type="common">Bacillus tusciae</name>
    <dbReference type="NCBI Taxonomy" id="562970"/>
    <lineage>
        <taxon>Bacteria</taxon>
        <taxon>Bacillati</taxon>
        <taxon>Bacillota</taxon>
        <taxon>Bacilli</taxon>
        <taxon>Bacillales</taxon>
        <taxon>Alicyclobacillaceae</taxon>
        <taxon>Kyrpidia</taxon>
    </lineage>
</organism>
<accession>D5WVZ8</accession>
<proteinExistence type="predicted"/>
<keyword evidence="3" id="KW-1185">Reference proteome</keyword>
<protein>
    <recommendedName>
        <fullName evidence="1">DUF6431 domain-containing protein</fullName>
    </recommendedName>
</protein>
<name>D5WVZ8_KYRT2</name>
<feature type="domain" description="DUF6431" evidence="1">
    <location>
        <begin position="2"/>
        <end position="73"/>
    </location>
</feature>
<evidence type="ECO:0000313" key="2">
    <source>
        <dbReference type="EMBL" id="ADG05630.1"/>
    </source>
</evidence>
<reference evidence="2 3" key="1">
    <citation type="journal article" date="2011" name="Stand. Genomic Sci.">
        <title>Complete genome sequence of the thermophilic, hydrogen-oxidizing Bacillus tusciae type strain (T2) and reclassification in the new genus, Kyrpidia gen. nov. as Kyrpidia tusciae comb. nov. and emendation of the family Alicyclobacillaceae da Costa and Rainey, 2010.</title>
        <authorList>
            <person name="Klenk H.P."/>
            <person name="Lapidus A."/>
            <person name="Chertkov O."/>
            <person name="Copeland A."/>
            <person name="Del Rio T.G."/>
            <person name="Nolan M."/>
            <person name="Lucas S."/>
            <person name="Chen F."/>
            <person name="Tice H."/>
            <person name="Cheng J.F."/>
            <person name="Han C."/>
            <person name="Bruce D."/>
            <person name="Goodwin L."/>
            <person name="Pitluck S."/>
            <person name="Pati A."/>
            <person name="Ivanova N."/>
            <person name="Mavromatis K."/>
            <person name="Daum C."/>
            <person name="Chen A."/>
            <person name="Palaniappan K."/>
            <person name="Chang Y.J."/>
            <person name="Land M."/>
            <person name="Hauser L."/>
            <person name="Jeffries C.D."/>
            <person name="Detter J.C."/>
            <person name="Rohde M."/>
            <person name="Abt B."/>
            <person name="Pukall R."/>
            <person name="Goker M."/>
            <person name="Bristow J."/>
            <person name="Markowitz V."/>
            <person name="Hugenholtz P."/>
            <person name="Eisen J.A."/>
        </authorList>
    </citation>
    <scope>NUCLEOTIDE SEQUENCE [LARGE SCALE GENOMIC DNA]</scope>
    <source>
        <strain evidence="2 3">DSM 2912</strain>
    </source>
</reference>
<dbReference type="Proteomes" id="UP000002368">
    <property type="component" value="Chromosome"/>
</dbReference>
<dbReference type="eggNOG" id="ENOG50332HU">
    <property type="taxonomic scope" value="Bacteria"/>
</dbReference>
<dbReference type="Pfam" id="PF20020">
    <property type="entry name" value="DUF6431"/>
    <property type="match status" value="1"/>
</dbReference>